<dbReference type="SUPFAM" id="SSF53927">
    <property type="entry name" value="Cytidine deaminase-like"/>
    <property type="match status" value="1"/>
</dbReference>
<protein>
    <submittedName>
        <fullName evidence="1">Uncharacterized protein</fullName>
    </submittedName>
</protein>
<dbReference type="GO" id="GO:0006139">
    <property type="term" value="P:nucleobase-containing compound metabolic process"/>
    <property type="evidence" value="ECO:0007669"/>
    <property type="project" value="UniProtKB-ARBA"/>
</dbReference>
<name>A0AAF0DR51_9EURO</name>
<organism evidence="1 2">
    <name type="scientific">Emydomyces testavorans</name>
    <dbReference type="NCBI Taxonomy" id="2070801"/>
    <lineage>
        <taxon>Eukaryota</taxon>
        <taxon>Fungi</taxon>
        <taxon>Dikarya</taxon>
        <taxon>Ascomycota</taxon>
        <taxon>Pezizomycotina</taxon>
        <taxon>Eurotiomycetes</taxon>
        <taxon>Eurotiomycetidae</taxon>
        <taxon>Onygenales</taxon>
        <taxon>Nannizziopsiaceae</taxon>
        <taxon>Emydomyces</taxon>
    </lineage>
</organism>
<proteinExistence type="predicted"/>
<accession>A0AAF0DR51</accession>
<keyword evidence="2" id="KW-1185">Reference proteome</keyword>
<dbReference type="Proteomes" id="UP001219355">
    <property type="component" value="Chromosome 5"/>
</dbReference>
<dbReference type="GO" id="GO:0003824">
    <property type="term" value="F:catalytic activity"/>
    <property type="evidence" value="ECO:0007669"/>
    <property type="project" value="InterPro"/>
</dbReference>
<reference evidence="1" key="1">
    <citation type="submission" date="2023-03" db="EMBL/GenBank/DDBJ databases">
        <title>Emydomyces testavorans Genome Sequence.</title>
        <authorList>
            <person name="Hoyer L."/>
        </authorList>
    </citation>
    <scope>NUCLEOTIDE SEQUENCE</scope>
    <source>
        <strain evidence="1">16-2883</strain>
    </source>
</reference>
<evidence type="ECO:0000313" key="1">
    <source>
        <dbReference type="EMBL" id="WEW61776.1"/>
    </source>
</evidence>
<gene>
    <name evidence="1" type="ORF">PRK78_007272</name>
</gene>
<sequence>MSILDSLKDLPPLLGRLAPLPTVQEVCPSHEHDDAYVAEIDIKSANKVVKSEAPFCYFCSMVLSLGDCRLLDSKFPRDPSLNRTYLRRFAKPEHLPDHLRRVQEEDCSSIHILISPPLPDRSELEALLAPYAPTAISTPTISSSDNIEVASSAVRIQSTKIPLQPPVSPEQAQEWSRKYWPTTYNPAAQPASHSPPPTILARTHASIAPHAGFYLSLARKLALEAAQSHRGRPIGAVVVDPELLQSNNNDPSTAIIAVASDARYHDAPHVPIPTQSTNPTPSYNPDSEGQPSHHALLRVISLISQKRLTASSTTTTTSHPQPLPTPPLSPLESHFFHLANLPPPSRGGYLCTSLDIYITHEPCLCCAMGMLLSRFRTIIVGKRVKGGSVSAALDAERGYGLHWRRELNWRAMGFEFVEEGKEEGVSDDSSAQDGFGFHV</sequence>
<evidence type="ECO:0000313" key="2">
    <source>
        <dbReference type="Proteomes" id="UP001219355"/>
    </source>
</evidence>
<dbReference type="InterPro" id="IPR016193">
    <property type="entry name" value="Cytidine_deaminase-like"/>
</dbReference>
<dbReference type="EMBL" id="CP120631">
    <property type="protein sequence ID" value="WEW61776.1"/>
    <property type="molecule type" value="Genomic_DNA"/>
</dbReference>
<dbReference type="Gene3D" id="3.40.140.10">
    <property type="entry name" value="Cytidine Deaminase, domain 2"/>
    <property type="match status" value="1"/>
</dbReference>
<dbReference type="AlphaFoldDB" id="A0AAF0DR51"/>